<evidence type="ECO:0000313" key="1">
    <source>
        <dbReference type="EMBL" id="MCD7472969.1"/>
    </source>
</evidence>
<accession>A0ABS8TPX8</accession>
<keyword evidence="2" id="KW-1185">Reference proteome</keyword>
<dbReference type="Proteomes" id="UP000823775">
    <property type="component" value="Unassembled WGS sequence"/>
</dbReference>
<comment type="caution">
    <text evidence="1">The sequence shown here is derived from an EMBL/GenBank/DDBJ whole genome shotgun (WGS) entry which is preliminary data.</text>
</comment>
<organism evidence="1 2">
    <name type="scientific">Datura stramonium</name>
    <name type="common">Jimsonweed</name>
    <name type="synonym">Common thornapple</name>
    <dbReference type="NCBI Taxonomy" id="4076"/>
    <lineage>
        <taxon>Eukaryota</taxon>
        <taxon>Viridiplantae</taxon>
        <taxon>Streptophyta</taxon>
        <taxon>Embryophyta</taxon>
        <taxon>Tracheophyta</taxon>
        <taxon>Spermatophyta</taxon>
        <taxon>Magnoliopsida</taxon>
        <taxon>eudicotyledons</taxon>
        <taxon>Gunneridae</taxon>
        <taxon>Pentapetalae</taxon>
        <taxon>asterids</taxon>
        <taxon>lamiids</taxon>
        <taxon>Solanales</taxon>
        <taxon>Solanaceae</taxon>
        <taxon>Solanoideae</taxon>
        <taxon>Datureae</taxon>
        <taxon>Datura</taxon>
    </lineage>
</organism>
<dbReference type="EMBL" id="JACEIK010001897">
    <property type="protein sequence ID" value="MCD7472969.1"/>
    <property type="molecule type" value="Genomic_DNA"/>
</dbReference>
<name>A0ABS8TPX8_DATST</name>
<reference evidence="1 2" key="1">
    <citation type="journal article" date="2021" name="BMC Genomics">
        <title>Datura genome reveals duplications of psychoactive alkaloid biosynthetic genes and high mutation rate following tissue culture.</title>
        <authorList>
            <person name="Rajewski A."/>
            <person name="Carter-House D."/>
            <person name="Stajich J."/>
            <person name="Litt A."/>
        </authorList>
    </citation>
    <scope>NUCLEOTIDE SEQUENCE [LARGE SCALE GENOMIC DNA]</scope>
    <source>
        <strain evidence="1">AR-01</strain>
    </source>
</reference>
<sequence>MESPSFRAADHRGTRILPCKFHQVLHRFVLVRPGFTPGIRVKKPMLLQYGRDGDGFAEMEGREVQEQDRELDGVAETEKDLRIGVVATVFAGIWWARGAH</sequence>
<evidence type="ECO:0000313" key="2">
    <source>
        <dbReference type="Proteomes" id="UP000823775"/>
    </source>
</evidence>
<proteinExistence type="predicted"/>
<gene>
    <name evidence="1" type="ORF">HAX54_014413</name>
</gene>
<protein>
    <submittedName>
        <fullName evidence="1">Uncharacterized protein</fullName>
    </submittedName>
</protein>